<dbReference type="PRINTS" id="PR00463">
    <property type="entry name" value="EP450I"/>
</dbReference>
<evidence type="ECO:0000313" key="15">
    <source>
        <dbReference type="Proteomes" id="UP000053558"/>
    </source>
</evidence>
<proteinExistence type="inferred from homology"/>
<comment type="caution">
    <text evidence="14">The sequence shown here is derived from an EMBL/GenBank/DDBJ whole genome shotgun (WGS) entry which is preliminary data.</text>
</comment>
<evidence type="ECO:0000256" key="8">
    <source>
        <dbReference type="ARBA" id="ARBA00022989"/>
    </source>
</evidence>
<dbReference type="OrthoDB" id="1470350at2759"/>
<evidence type="ECO:0000256" key="3">
    <source>
        <dbReference type="ARBA" id="ARBA00004721"/>
    </source>
</evidence>
<evidence type="ECO:0000256" key="11">
    <source>
        <dbReference type="ARBA" id="ARBA00023033"/>
    </source>
</evidence>
<evidence type="ECO:0000256" key="1">
    <source>
        <dbReference type="ARBA" id="ARBA00001971"/>
    </source>
</evidence>
<gene>
    <name evidence="14" type="ORF">CONPUDRAFT_163288</name>
</gene>
<evidence type="ECO:0000256" key="7">
    <source>
        <dbReference type="ARBA" id="ARBA00022723"/>
    </source>
</evidence>
<evidence type="ECO:0000256" key="13">
    <source>
        <dbReference type="PIRSR" id="PIRSR602401-1"/>
    </source>
</evidence>
<dbReference type="Pfam" id="PF00067">
    <property type="entry name" value="p450"/>
    <property type="match status" value="1"/>
</dbReference>
<dbReference type="GO" id="GO:0016705">
    <property type="term" value="F:oxidoreductase activity, acting on paired donors, with incorporation or reduction of molecular oxygen"/>
    <property type="evidence" value="ECO:0007669"/>
    <property type="project" value="InterPro"/>
</dbReference>
<sequence length="546" mass="60832">MSIMSIIPEQHPDISVELLRDVVSNLRALDVAAISLGVWLLLKAARVARRRVVATKLHGPPRTNLLLGEGYKINESNDPGSLYEAWEKEYGSVYSLPSTIGMSKIVLCDSKAVQHFYKFETSRYERPEVGKFLVGKSVVTEVKEPHNRQRKAMTPAFSNAAIRNVTSTFYDSAYKVVDAWSSILESSRENVIEVQGWMSRVSLDSIGIAGFSHNFGTLEGKHSDVAAVFDKFSSNSPSIIFKLGLTLGLLFPSLMKLPSSRMQLTRELNEALGGAANNFMDRMRNEKLGLTPGQEDKSVIGLLVKSQSPGAELYMSEEEVLSQIKLLLVAGYETTSVSLSWALAELSLHKHSQDRLREELSQFTTRDPTYEQLTHGLPYLDAVVLETLRLHGPVPATARIATEDDAIPLSEPIKDRSGKYVDHIVVPKDTQVTVSIAYMNRSEKYWGPDAKLFNPERWLNPGGLETRAREIQGHKHLLTFIDGPRTCLGKAFALAEFKAVLSTLVRNFEFDMRDAKAQIEIARGLLPRPRVVGEGKVDLPLRVTRL</sequence>
<dbReference type="GO" id="GO:0016020">
    <property type="term" value="C:membrane"/>
    <property type="evidence" value="ECO:0007669"/>
    <property type="project" value="UniProtKB-SubCell"/>
</dbReference>
<dbReference type="Proteomes" id="UP000053558">
    <property type="component" value="Unassembled WGS sequence"/>
</dbReference>
<comment type="cofactor">
    <cofactor evidence="1 13">
        <name>heme</name>
        <dbReference type="ChEBI" id="CHEBI:30413"/>
    </cofactor>
</comment>
<dbReference type="GeneID" id="19204891"/>
<dbReference type="InterPro" id="IPR036396">
    <property type="entry name" value="Cyt_P450_sf"/>
</dbReference>
<dbReference type="PANTHER" id="PTHR24305:SF166">
    <property type="entry name" value="CYTOCHROME P450 12A4, MITOCHONDRIAL-RELATED"/>
    <property type="match status" value="1"/>
</dbReference>
<evidence type="ECO:0000256" key="4">
    <source>
        <dbReference type="ARBA" id="ARBA00010617"/>
    </source>
</evidence>
<dbReference type="SUPFAM" id="SSF48264">
    <property type="entry name" value="Cytochrome P450"/>
    <property type="match status" value="1"/>
</dbReference>
<dbReference type="EMBL" id="JH711575">
    <property type="protein sequence ID" value="EIW84053.1"/>
    <property type="molecule type" value="Genomic_DNA"/>
</dbReference>
<dbReference type="Gene3D" id="1.10.630.10">
    <property type="entry name" value="Cytochrome P450"/>
    <property type="match status" value="1"/>
</dbReference>
<name>A0A5M3MY09_CONPW</name>
<feature type="binding site" description="axial binding residue" evidence="13">
    <location>
        <position position="487"/>
    </location>
    <ligand>
        <name>heme</name>
        <dbReference type="ChEBI" id="CHEBI:30413"/>
    </ligand>
    <ligandPart>
        <name>Fe</name>
        <dbReference type="ChEBI" id="CHEBI:18248"/>
    </ligandPart>
</feature>
<organism evidence="14 15">
    <name type="scientific">Coniophora puteana (strain RWD-64-598)</name>
    <name type="common">Brown rot fungus</name>
    <dbReference type="NCBI Taxonomy" id="741705"/>
    <lineage>
        <taxon>Eukaryota</taxon>
        <taxon>Fungi</taxon>
        <taxon>Dikarya</taxon>
        <taxon>Basidiomycota</taxon>
        <taxon>Agaricomycotina</taxon>
        <taxon>Agaricomycetes</taxon>
        <taxon>Agaricomycetidae</taxon>
        <taxon>Boletales</taxon>
        <taxon>Coniophorineae</taxon>
        <taxon>Coniophoraceae</taxon>
        <taxon>Coniophora</taxon>
    </lineage>
</organism>
<keyword evidence="5 13" id="KW-0349">Heme</keyword>
<protein>
    <submittedName>
        <fullName evidence="14">Cytochrome P450</fullName>
    </submittedName>
</protein>
<evidence type="ECO:0000256" key="10">
    <source>
        <dbReference type="ARBA" id="ARBA00023004"/>
    </source>
</evidence>
<evidence type="ECO:0000256" key="2">
    <source>
        <dbReference type="ARBA" id="ARBA00004370"/>
    </source>
</evidence>
<comment type="pathway">
    <text evidence="3">Secondary metabolite biosynthesis; terpenoid biosynthesis.</text>
</comment>
<keyword evidence="6" id="KW-0812">Transmembrane</keyword>
<dbReference type="GO" id="GO:0004497">
    <property type="term" value="F:monooxygenase activity"/>
    <property type="evidence" value="ECO:0007669"/>
    <property type="project" value="UniProtKB-KW"/>
</dbReference>
<evidence type="ECO:0000256" key="9">
    <source>
        <dbReference type="ARBA" id="ARBA00023002"/>
    </source>
</evidence>
<comment type="subcellular location">
    <subcellularLocation>
        <location evidence="2">Membrane</location>
    </subcellularLocation>
</comment>
<dbReference type="PRINTS" id="PR00385">
    <property type="entry name" value="P450"/>
</dbReference>
<keyword evidence="9" id="KW-0560">Oxidoreductase</keyword>
<dbReference type="InterPro" id="IPR001128">
    <property type="entry name" value="Cyt_P450"/>
</dbReference>
<dbReference type="KEGG" id="cput:CONPUDRAFT_163288"/>
<reference evidence="15" key="1">
    <citation type="journal article" date="2012" name="Science">
        <title>The Paleozoic origin of enzymatic lignin decomposition reconstructed from 31 fungal genomes.</title>
        <authorList>
            <person name="Floudas D."/>
            <person name="Binder M."/>
            <person name="Riley R."/>
            <person name="Barry K."/>
            <person name="Blanchette R.A."/>
            <person name="Henrissat B."/>
            <person name="Martinez A.T."/>
            <person name="Otillar R."/>
            <person name="Spatafora J.W."/>
            <person name="Yadav J.S."/>
            <person name="Aerts A."/>
            <person name="Benoit I."/>
            <person name="Boyd A."/>
            <person name="Carlson A."/>
            <person name="Copeland A."/>
            <person name="Coutinho P.M."/>
            <person name="de Vries R.P."/>
            <person name="Ferreira P."/>
            <person name="Findley K."/>
            <person name="Foster B."/>
            <person name="Gaskell J."/>
            <person name="Glotzer D."/>
            <person name="Gorecki P."/>
            <person name="Heitman J."/>
            <person name="Hesse C."/>
            <person name="Hori C."/>
            <person name="Igarashi K."/>
            <person name="Jurgens J.A."/>
            <person name="Kallen N."/>
            <person name="Kersten P."/>
            <person name="Kohler A."/>
            <person name="Kuees U."/>
            <person name="Kumar T.K.A."/>
            <person name="Kuo A."/>
            <person name="LaButti K."/>
            <person name="Larrondo L.F."/>
            <person name="Lindquist E."/>
            <person name="Ling A."/>
            <person name="Lombard V."/>
            <person name="Lucas S."/>
            <person name="Lundell T."/>
            <person name="Martin R."/>
            <person name="McLaughlin D.J."/>
            <person name="Morgenstern I."/>
            <person name="Morin E."/>
            <person name="Murat C."/>
            <person name="Nagy L.G."/>
            <person name="Nolan M."/>
            <person name="Ohm R.A."/>
            <person name="Patyshakuliyeva A."/>
            <person name="Rokas A."/>
            <person name="Ruiz-Duenas F.J."/>
            <person name="Sabat G."/>
            <person name="Salamov A."/>
            <person name="Samejima M."/>
            <person name="Schmutz J."/>
            <person name="Slot J.C."/>
            <person name="St John F."/>
            <person name="Stenlid J."/>
            <person name="Sun H."/>
            <person name="Sun S."/>
            <person name="Syed K."/>
            <person name="Tsang A."/>
            <person name="Wiebenga A."/>
            <person name="Young D."/>
            <person name="Pisabarro A."/>
            <person name="Eastwood D.C."/>
            <person name="Martin F."/>
            <person name="Cullen D."/>
            <person name="Grigoriev I.V."/>
            <person name="Hibbett D.S."/>
        </authorList>
    </citation>
    <scope>NUCLEOTIDE SEQUENCE [LARGE SCALE GENOMIC DNA]</scope>
    <source>
        <strain evidence="15">RWD-64-598 SS2</strain>
    </source>
</reference>
<evidence type="ECO:0000256" key="6">
    <source>
        <dbReference type="ARBA" id="ARBA00022692"/>
    </source>
</evidence>
<keyword evidence="10 13" id="KW-0408">Iron</keyword>
<dbReference type="RefSeq" id="XP_007765867.1">
    <property type="nucleotide sequence ID" value="XM_007767677.1"/>
</dbReference>
<keyword evidence="12" id="KW-0472">Membrane</keyword>
<keyword evidence="8" id="KW-1133">Transmembrane helix</keyword>
<comment type="similarity">
    <text evidence="4">Belongs to the cytochrome P450 family.</text>
</comment>
<dbReference type="InterPro" id="IPR002401">
    <property type="entry name" value="Cyt_P450_E_grp-I"/>
</dbReference>
<dbReference type="GO" id="GO:0005506">
    <property type="term" value="F:iron ion binding"/>
    <property type="evidence" value="ECO:0007669"/>
    <property type="project" value="InterPro"/>
</dbReference>
<dbReference type="PANTHER" id="PTHR24305">
    <property type="entry name" value="CYTOCHROME P450"/>
    <property type="match status" value="1"/>
</dbReference>
<dbReference type="AlphaFoldDB" id="A0A5M3MY09"/>
<dbReference type="InterPro" id="IPR050121">
    <property type="entry name" value="Cytochrome_P450_monoxygenase"/>
</dbReference>
<evidence type="ECO:0000256" key="12">
    <source>
        <dbReference type="ARBA" id="ARBA00023136"/>
    </source>
</evidence>
<accession>A0A5M3MY09</accession>
<keyword evidence="11" id="KW-0503">Monooxygenase</keyword>
<evidence type="ECO:0000313" key="14">
    <source>
        <dbReference type="EMBL" id="EIW84053.1"/>
    </source>
</evidence>
<evidence type="ECO:0000256" key="5">
    <source>
        <dbReference type="ARBA" id="ARBA00022617"/>
    </source>
</evidence>
<dbReference type="GO" id="GO:0020037">
    <property type="term" value="F:heme binding"/>
    <property type="evidence" value="ECO:0007669"/>
    <property type="project" value="InterPro"/>
</dbReference>
<keyword evidence="7 13" id="KW-0479">Metal-binding</keyword>
<keyword evidence="15" id="KW-1185">Reference proteome</keyword>